<accession>A0A8J5N4J1</accession>
<feature type="region of interest" description="Disordered" evidence="1">
    <location>
        <begin position="476"/>
        <end position="528"/>
    </location>
</feature>
<evidence type="ECO:0000256" key="2">
    <source>
        <dbReference type="SAM" id="SignalP"/>
    </source>
</evidence>
<evidence type="ECO:0000313" key="4">
    <source>
        <dbReference type="Proteomes" id="UP000747542"/>
    </source>
</evidence>
<feature type="compositionally biased region" description="Polar residues" evidence="1">
    <location>
        <begin position="662"/>
        <end position="673"/>
    </location>
</feature>
<feature type="region of interest" description="Disordered" evidence="1">
    <location>
        <begin position="230"/>
        <end position="280"/>
    </location>
</feature>
<feature type="region of interest" description="Disordered" evidence="1">
    <location>
        <begin position="305"/>
        <end position="365"/>
    </location>
</feature>
<dbReference type="Proteomes" id="UP000747542">
    <property type="component" value="Unassembled WGS sequence"/>
</dbReference>
<evidence type="ECO:0000256" key="1">
    <source>
        <dbReference type="SAM" id="MobiDB-lite"/>
    </source>
</evidence>
<feature type="signal peptide" evidence="2">
    <location>
        <begin position="1"/>
        <end position="19"/>
    </location>
</feature>
<feature type="compositionally biased region" description="Pro residues" evidence="1">
    <location>
        <begin position="232"/>
        <end position="252"/>
    </location>
</feature>
<dbReference type="AlphaFoldDB" id="A0A8J5N4J1"/>
<feature type="chain" id="PRO_5035169916" evidence="2">
    <location>
        <begin position="20"/>
        <end position="842"/>
    </location>
</feature>
<evidence type="ECO:0000313" key="3">
    <source>
        <dbReference type="EMBL" id="KAG7173272.1"/>
    </source>
</evidence>
<organism evidence="3 4">
    <name type="scientific">Homarus americanus</name>
    <name type="common">American lobster</name>
    <dbReference type="NCBI Taxonomy" id="6706"/>
    <lineage>
        <taxon>Eukaryota</taxon>
        <taxon>Metazoa</taxon>
        <taxon>Ecdysozoa</taxon>
        <taxon>Arthropoda</taxon>
        <taxon>Crustacea</taxon>
        <taxon>Multicrustacea</taxon>
        <taxon>Malacostraca</taxon>
        <taxon>Eumalacostraca</taxon>
        <taxon>Eucarida</taxon>
        <taxon>Decapoda</taxon>
        <taxon>Pleocyemata</taxon>
        <taxon>Astacidea</taxon>
        <taxon>Nephropoidea</taxon>
        <taxon>Nephropidae</taxon>
        <taxon>Homarus</taxon>
    </lineage>
</organism>
<feature type="region of interest" description="Disordered" evidence="1">
    <location>
        <begin position="405"/>
        <end position="425"/>
    </location>
</feature>
<gene>
    <name evidence="3" type="primary">SRRM1-L4</name>
    <name evidence="3" type="ORF">Hamer_G014597</name>
</gene>
<name>A0A8J5N4J1_HOMAM</name>
<feature type="compositionally biased region" description="Pro residues" evidence="1">
    <location>
        <begin position="713"/>
        <end position="722"/>
    </location>
</feature>
<reference evidence="3" key="1">
    <citation type="journal article" date="2021" name="Sci. Adv.">
        <title>The American lobster genome reveals insights on longevity, neural, and immune adaptations.</title>
        <authorList>
            <person name="Polinski J.M."/>
            <person name="Zimin A.V."/>
            <person name="Clark K.F."/>
            <person name="Kohn A.B."/>
            <person name="Sadowski N."/>
            <person name="Timp W."/>
            <person name="Ptitsyn A."/>
            <person name="Khanna P."/>
            <person name="Romanova D.Y."/>
            <person name="Williams P."/>
            <person name="Greenwood S.J."/>
            <person name="Moroz L.L."/>
            <person name="Walt D.R."/>
            <person name="Bodnar A.G."/>
        </authorList>
    </citation>
    <scope>NUCLEOTIDE SEQUENCE</scope>
    <source>
        <strain evidence="3">GMGI-L3</strain>
    </source>
</reference>
<sequence length="842" mass="93380">MLNSGALVLLCLVVAAAWANGDVYVHDGESKSTGDGNGGGNVQDGGLNVEHVGRLLTDAPTRTSCETLNSLMGCVSPGPPAPHSDAHLQGCQGCEGDNSRVEAPKESEETQTLVLVMKDSENKTKYDKEVFTENTTGSGEKGRLLDKLFIRCKRTGGKCSLRRRREAEEKRTVSEEDNEGGDMAEGGEELPDPEALAWIDPGRLASQGVAMEHVPSLANLMGLRMVRYKTPQPRPLHPPYRPQPHPLHPPNRNPQLPASSTSNIKVGPSPKPASRLNSGNDLFGNSFHDSFDRYFKSFNRYEGQDIRRSNSHTRPPVEGSSYSYPPPRGSSPSPPAPSPPRFQNGASRAQPPQPQPIDSFSRPAYSGLGNTADSIMKLLNPFNILGPNQFPQLPRFPYPVPPPNYDPRRPQSFQRLRPTDPLGTEEKEFPQENIKYEVVMDPNQDAYRGYQYKNDFPLRDDLYVGQDGNIYLKSVENASPQNPFGRQHFGGHGRPAHSFPPPHNPSHSTSPRPHHTRPISPQEGRFEDEELDNIDQDYDDDYEEVSSYSSLLQNHNMNDIDLDPPTTPINNHNPHQFRNSPSPRPYRDHNNFDQRIPHNGRNPGIPNNPYVIRTPPNLFPNSGLLSWLFPSYARTTYPNFFYNPREVQLPRFRYPVGPWPRQTISPSVGTPSDANYPGAPNPPTHPRSLPPSSLPSRPLPLPSSPSRPSFRNPSPPRPPTSPLSPMQSLLPNPSPRPQRPPLLPPRPSLYNPSPLRPSLHPSLGQPSNPQLNNAAQGINNRPRVIFEGGRVKSSGFYPGNGFFDSDFPTVFHMAPSQQNRVVEQLPRPMGQNATAPTNETST</sequence>
<feature type="compositionally biased region" description="Pro residues" evidence="1">
    <location>
        <begin position="679"/>
        <end position="705"/>
    </location>
</feature>
<feature type="compositionally biased region" description="Pro residues" evidence="1">
    <location>
        <begin position="324"/>
        <end position="340"/>
    </location>
</feature>
<keyword evidence="4" id="KW-1185">Reference proteome</keyword>
<feature type="compositionally biased region" description="Basic and acidic residues" evidence="1">
    <location>
        <begin position="165"/>
        <end position="174"/>
    </location>
</feature>
<feature type="compositionally biased region" description="Pro residues" evidence="1">
    <location>
        <begin position="732"/>
        <end position="747"/>
    </location>
</feature>
<proteinExistence type="predicted"/>
<feature type="compositionally biased region" description="Polar residues" evidence="1">
    <location>
        <begin position="764"/>
        <end position="777"/>
    </location>
</feature>
<protein>
    <submittedName>
        <fullName evidence="3">Putative Serine/arginine repetitive matrix protein 1-like 4</fullName>
    </submittedName>
</protein>
<feature type="compositionally biased region" description="Acidic residues" evidence="1">
    <location>
        <begin position="175"/>
        <end position="192"/>
    </location>
</feature>
<feature type="region of interest" description="Disordered" evidence="1">
    <location>
        <begin position="659"/>
        <end position="777"/>
    </location>
</feature>
<feature type="region of interest" description="Disordered" evidence="1">
    <location>
        <begin position="162"/>
        <end position="194"/>
    </location>
</feature>
<feature type="compositionally biased region" description="Low complexity" evidence="1">
    <location>
        <begin position="748"/>
        <end position="763"/>
    </location>
</feature>
<comment type="caution">
    <text evidence="3">The sequence shown here is derived from an EMBL/GenBank/DDBJ whole genome shotgun (WGS) entry which is preliminary data.</text>
</comment>
<dbReference type="EMBL" id="JAHLQT010010116">
    <property type="protein sequence ID" value="KAG7173272.1"/>
    <property type="molecule type" value="Genomic_DNA"/>
</dbReference>
<dbReference type="OrthoDB" id="6381735at2759"/>
<keyword evidence="2" id="KW-0732">Signal</keyword>